<feature type="compositionally biased region" description="Basic and acidic residues" evidence="3">
    <location>
        <begin position="808"/>
        <end position="827"/>
    </location>
</feature>
<dbReference type="OrthoDB" id="27934at2759"/>
<proteinExistence type="inferred from homology"/>
<keyword evidence="4" id="KW-1133">Transmembrane helix</keyword>
<dbReference type="HOGENOM" id="CLU_007931_0_0_1"/>
<dbReference type="eggNOG" id="KOG1550">
    <property type="taxonomic scope" value="Eukaryota"/>
</dbReference>
<feature type="region of interest" description="Disordered" evidence="3">
    <location>
        <begin position="776"/>
        <end position="827"/>
    </location>
</feature>
<name>R9ACZ6_WALI9</name>
<dbReference type="InterPro" id="IPR006597">
    <property type="entry name" value="Sel1-like"/>
</dbReference>
<sequence length="827" mass="91761">MTVLGILPATHALADAPVQSLLDQLSSLSNYSPSSIHPSRYIHSSYNPVDSPNDYDLLADGLVELLDDSELLADLVFRAPPPFTHNTQHAFQLYKSLANNASATAHSILAFLYDTGYNSVVDPHPGLALLHYTFAALAGHTPAEMALAYKHSIGDGAELSCDQAVEWYSRVADKAMDYYLSGPPGGHALPLSKPKLSDLKGGPYGLGASAASTGENAYRPVIYAGKARDSGENWHDLIDYFSFAANQGDLQYAVRLGNIYYHGSVYTPKFGPADGSGAIPKDFNKAKYWFTRATRKIWHDGLQSDKQREATKYTRHLVSIASNALGRMYLRGEGDAGTADYSKAYKWFNRARDLQSAEAVYYLGLMYKHGYYVDSNEDTATMHFSSAASSGYPEAYVELGNGLLARGDTENAIQHYEWAVNLSASFEGTYRLATLTRHHDCASALARFKSVSERGDWLTGDKLWQEATQRWALSSDWHRESYGRHEAEAALLAWWRLAEMGYESAQNNVAYILDQDTQRVRLTSFGFDPPVNHTLAFISLRYWEKSAAQHTLDSRIKAADYHFKGLGTPADPARAAELYLAADTSSLALWNVGWMYETGQGLPSDLNLAKRYYDQALETNAQAAVPVLLSLAHLYLKSLWQWVRSGDDNNLLSHFSGGGEAQDDAGASADGRSAREREEDRDRSDAREAVNRVDWMAYGAGDQGAHVPHGHLGFVDGLLQRSSPPDGHHHHDSSQSITFVVVIGTLVALLYLRQYIMGRLRQRAVDRLTAEITRRAHEHAGHTAARGQTQASEQVQAEVRQQQEQPEQEVRHRNNARRDDHDHNDDT</sequence>
<feature type="transmembrane region" description="Helical" evidence="4">
    <location>
        <begin position="733"/>
        <end position="752"/>
    </location>
</feature>
<dbReference type="KEGG" id="wic:J056_001271"/>
<dbReference type="InterPro" id="IPR011990">
    <property type="entry name" value="TPR-like_helical_dom_sf"/>
</dbReference>
<evidence type="ECO:0000313" key="6">
    <source>
        <dbReference type="Proteomes" id="UP000014064"/>
    </source>
</evidence>
<dbReference type="GO" id="GO:0005789">
    <property type="term" value="C:endoplasmic reticulum membrane"/>
    <property type="evidence" value="ECO:0007669"/>
    <property type="project" value="TreeGrafter"/>
</dbReference>
<keyword evidence="4" id="KW-0472">Membrane</keyword>
<comment type="similarity">
    <text evidence="1">Belongs to the sel-1 family.</text>
</comment>
<feature type="repeat" description="TPR" evidence="2">
    <location>
        <begin position="393"/>
        <end position="426"/>
    </location>
</feature>
<dbReference type="EMBL" id="KE007237">
    <property type="protein sequence ID" value="EOR00042.1"/>
    <property type="molecule type" value="Genomic_DNA"/>
</dbReference>
<organism evidence="5 6">
    <name type="scientific">Wallemia ichthyophaga (strain EXF-994 / CBS 113033)</name>
    <dbReference type="NCBI Taxonomy" id="1299270"/>
    <lineage>
        <taxon>Eukaryota</taxon>
        <taxon>Fungi</taxon>
        <taxon>Dikarya</taxon>
        <taxon>Basidiomycota</taxon>
        <taxon>Wallemiomycotina</taxon>
        <taxon>Wallemiomycetes</taxon>
        <taxon>Wallemiales</taxon>
        <taxon>Wallemiaceae</taxon>
        <taxon>Wallemia</taxon>
    </lineage>
</organism>
<evidence type="ECO:0000313" key="5">
    <source>
        <dbReference type="EMBL" id="EOR00042.1"/>
    </source>
</evidence>
<dbReference type="PANTHER" id="PTHR11102">
    <property type="entry name" value="SEL-1-LIKE PROTEIN"/>
    <property type="match status" value="1"/>
</dbReference>
<dbReference type="SUPFAM" id="SSF81901">
    <property type="entry name" value="HCP-like"/>
    <property type="match status" value="3"/>
</dbReference>
<dbReference type="SMART" id="SM00028">
    <property type="entry name" value="TPR"/>
    <property type="match status" value="1"/>
</dbReference>
<protein>
    <submittedName>
        <fullName evidence="5">Protein sel-1-like protein 1</fullName>
    </submittedName>
</protein>
<dbReference type="SMART" id="SM00671">
    <property type="entry name" value="SEL1"/>
    <property type="match status" value="7"/>
</dbReference>
<reference evidence="6" key="1">
    <citation type="journal article" date="2013" name="BMC Genomics">
        <title>Genome and transcriptome sequencing of the halophilic fungus Wallemia ichthyophaga: haloadaptations present and absent.</title>
        <authorList>
            <person name="Zajc J."/>
            <person name="Liu Y."/>
            <person name="Dai W."/>
            <person name="Yang Z."/>
            <person name="Hu J."/>
            <person name="Gostincar C."/>
            <person name="Gunde-Cimerman N."/>
        </authorList>
    </citation>
    <scope>NUCLEOTIDE SEQUENCE [LARGE SCALE GENOMIC DNA]</scope>
    <source>
        <strain evidence="6">EXF-994 / CBS 113033</strain>
    </source>
</reference>
<evidence type="ECO:0000256" key="4">
    <source>
        <dbReference type="SAM" id="Phobius"/>
    </source>
</evidence>
<keyword evidence="4" id="KW-0812">Transmembrane</keyword>
<dbReference type="InterPro" id="IPR050767">
    <property type="entry name" value="Sel1_AlgK"/>
</dbReference>
<accession>R9ACZ6</accession>
<dbReference type="RefSeq" id="XP_009269106.1">
    <property type="nucleotide sequence ID" value="XM_009270831.1"/>
</dbReference>
<dbReference type="AlphaFoldDB" id="R9ACZ6"/>
<dbReference type="Proteomes" id="UP000014064">
    <property type="component" value="Unassembled WGS sequence"/>
</dbReference>
<dbReference type="Gene3D" id="1.25.40.10">
    <property type="entry name" value="Tetratricopeptide repeat domain"/>
    <property type="match status" value="3"/>
</dbReference>
<evidence type="ECO:0000256" key="2">
    <source>
        <dbReference type="PROSITE-ProRule" id="PRU00339"/>
    </source>
</evidence>
<dbReference type="InterPro" id="IPR019734">
    <property type="entry name" value="TPR_rpt"/>
</dbReference>
<dbReference type="STRING" id="1299270.R9ACZ6"/>
<feature type="region of interest" description="Disordered" evidence="3">
    <location>
        <begin position="654"/>
        <end position="686"/>
    </location>
</feature>
<keyword evidence="6" id="KW-1185">Reference proteome</keyword>
<feature type="compositionally biased region" description="Low complexity" evidence="3">
    <location>
        <begin position="790"/>
        <end position="805"/>
    </location>
</feature>
<dbReference type="GO" id="GO:0036503">
    <property type="term" value="P:ERAD pathway"/>
    <property type="evidence" value="ECO:0007669"/>
    <property type="project" value="TreeGrafter"/>
</dbReference>
<dbReference type="PROSITE" id="PS50005">
    <property type="entry name" value="TPR"/>
    <property type="match status" value="1"/>
</dbReference>
<dbReference type="GeneID" id="20374223"/>
<dbReference type="OMA" id="DRSFSEW"/>
<gene>
    <name evidence="5" type="ORF">J056_001271</name>
</gene>
<evidence type="ECO:0000256" key="1">
    <source>
        <dbReference type="ARBA" id="ARBA00038101"/>
    </source>
</evidence>
<dbReference type="PANTHER" id="PTHR11102:SF147">
    <property type="entry name" value="SEL1L ADAPTOR SUBUNIT OF ERAD E3 UBIQUITIN LIGASE"/>
    <property type="match status" value="1"/>
</dbReference>
<keyword evidence="2" id="KW-0802">TPR repeat</keyword>
<evidence type="ECO:0000256" key="3">
    <source>
        <dbReference type="SAM" id="MobiDB-lite"/>
    </source>
</evidence>
<feature type="compositionally biased region" description="Basic and acidic residues" evidence="3">
    <location>
        <begin position="672"/>
        <end position="686"/>
    </location>
</feature>
<dbReference type="Pfam" id="PF08238">
    <property type="entry name" value="Sel1"/>
    <property type="match status" value="6"/>
</dbReference>